<gene>
    <name evidence="1" type="ORF">HMPREF1535_02610</name>
</gene>
<dbReference type="AlphaFoldDB" id="A0A0F5JBN4"/>
<reference evidence="1 2" key="1">
    <citation type="submission" date="2013-04" db="EMBL/GenBank/DDBJ databases">
        <title>The Genome Sequence of Parabacteroides goldsteinii DSM 19448.</title>
        <authorList>
            <consortium name="The Broad Institute Genomics Platform"/>
            <person name="Earl A."/>
            <person name="Ward D."/>
            <person name="Feldgarden M."/>
            <person name="Gevers D."/>
            <person name="Martens E."/>
            <person name="Sakamoto M."/>
            <person name="Benno Y."/>
            <person name="Song Y."/>
            <person name="Liu C."/>
            <person name="Lee J."/>
            <person name="Bolanos M."/>
            <person name="Vaisanen M.L."/>
            <person name="Finegold S.M."/>
            <person name="Walker B."/>
            <person name="Young S."/>
            <person name="Zeng Q."/>
            <person name="Gargeya S."/>
            <person name="Fitzgerald M."/>
            <person name="Haas B."/>
            <person name="Abouelleil A."/>
            <person name="Allen A.W."/>
            <person name="Alvarado L."/>
            <person name="Arachchi H.M."/>
            <person name="Berlin A.M."/>
            <person name="Chapman S.B."/>
            <person name="Gainer-Dewar J."/>
            <person name="Goldberg J."/>
            <person name="Griggs A."/>
            <person name="Gujja S."/>
            <person name="Hansen M."/>
            <person name="Howarth C."/>
            <person name="Imamovic A."/>
            <person name="Ireland A."/>
            <person name="Larimer J."/>
            <person name="McCowan C."/>
            <person name="Murphy C."/>
            <person name="Pearson M."/>
            <person name="Poon T.W."/>
            <person name="Priest M."/>
            <person name="Roberts A."/>
            <person name="Saif S."/>
            <person name="Shea T."/>
            <person name="Sisk P."/>
            <person name="Sykes S."/>
            <person name="Wortman J."/>
            <person name="Nusbaum C."/>
            <person name="Birren B."/>
        </authorList>
    </citation>
    <scope>NUCLEOTIDE SEQUENCE [LARGE SCALE GENOMIC DNA]</scope>
    <source>
        <strain evidence="1 2">DSM 19448</strain>
    </source>
</reference>
<accession>A0A0F5JBN4</accession>
<organism evidence="1 2">
    <name type="scientific">Parabacteroides goldsteinii DSM 19448 = WAL 12034</name>
    <dbReference type="NCBI Taxonomy" id="927665"/>
    <lineage>
        <taxon>Bacteria</taxon>
        <taxon>Pseudomonadati</taxon>
        <taxon>Bacteroidota</taxon>
        <taxon>Bacteroidia</taxon>
        <taxon>Bacteroidales</taxon>
        <taxon>Tannerellaceae</taxon>
        <taxon>Parabacteroides</taxon>
    </lineage>
</organism>
<dbReference type="InterPro" id="IPR008928">
    <property type="entry name" value="6-hairpin_glycosidase_sf"/>
</dbReference>
<sequence>MKKLISVLISVLFASVGISGQAKIDRKAVVDRHRIVTTKTNPRSPAQVGNGEFAFSVDITGLQTFVSFNTMSQWSWHSFPLPEGCKVEDFKRLTMDTHGRDVPYELPNPEQPELSAWLAGNPHRFNLGRIGFKLTKPDGTPVTETDLSDTRQEVDLWTGIIYSQFKLDGIPVSVKTACHPTSDAVAVSVESPLIRKGQLSVFLDFPYPKDDQFQDCLGTYDQPGAHQSVLKKQEKDRVLIARNMDDIHYYTALRWTSPARLEQAAGDSPHHFELCPENTDRLEFSCLYSREETNGGLVADQIFRESSAGWKSFWESGAAIDLSASKDLRWKELERRIVLSQFVMKINEAGSLPPQESGLVNNGWYGRFHFEMIWWHGVHYALWNRWNLLDKSLSVYRDYLPTSIERAKRQGYQGARWPKCTADFDREWPNLIHATLIWQQPHPIYFAELDYRLHPTRETLEKWKQVIFGTADFMTDYAFYVKDRDQYVLGPPVFIVSENTKPEETMNPAFELSYWKFGLRVANEWRKRLSLPVEENWKLVEEKLSPLPVEDGVYVTHEGIRDMWTKYAFEHPALIGTYGMLPGDGVDISVMDKTLSKVHNTWKLNDTWGWDFPMLAMCAARLSHPDKAVDYLLNYPAFDFDEHGLVGGGRAPFPYFPGNGGLLTAVAMMAGGWDGCPAINAPGFPKDGSWTVKYEGFNKSL</sequence>
<dbReference type="EMBL" id="AQHV01000012">
    <property type="protein sequence ID" value="KKB54857.1"/>
    <property type="molecule type" value="Genomic_DNA"/>
</dbReference>
<evidence type="ECO:0000313" key="1">
    <source>
        <dbReference type="EMBL" id="KKB54857.1"/>
    </source>
</evidence>
<dbReference type="SUPFAM" id="SSF48208">
    <property type="entry name" value="Six-hairpin glycosidases"/>
    <property type="match status" value="1"/>
</dbReference>
<dbReference type="RefSeq" id="WP_046146305.1">
    <property type="nucleotide sequence ID" value="NZ_KQ033912.1"/>
</dbReference>
<dbReference type="Proteomes" id="UP000033047">
    <property type="component" value="Unassembled WGS sequence"/>
</dbReference>
<dbReference type="InterPro" id="IPR012341">
    <property type="entry name" value="6hp_glycosidase-like_sf"/>
</dbReference>
<evidence type="ECO:0008006" key="3">
    <source>
        <dbReference type="Google" id="ProtNLM"/>
    </source>
</evidence>
<dbReference type="GO" id="GO:0005975">
    <property type="term" value="P:carbohydrate metabolic process"/>
    <property type="evidence" value="ECO:0007669"/>
    <property type="project" value="InterPro"/>
</dbReference>
<protein>
    <recommendedName>
        <fullName evidence="3">DUF5703 domain-containing protein</fullName>
    </recommendedName>
</protein>
<dbReference type="PATRIC" id="fig|927665.4.peg.2685"/>
<evidence type="ECO:0000313" key="2">
    <source>
        <dbReference type="Proteomes" id="UP000033047"/>
    </source>
</evidence>
<dbReference type="STRING" id="927665.HMPREF1535_02610"/>
<proteinExistence type="predicted"/>
<dbReference type="HOGENOM" id="CLU_024197_0_0_10"/>
<name>A0A0F5JBN4_9BACT</name>
<dbReference type="Gene3D" id="1.50.10.10">
    <property type="match status" value="1"/>
</dbReference>
<comment type="caution">
    <text evidence="1">The sequence shown here is derived from an EMBL/GenBank/DDBJ whole genome shotgun (WGS) entry which is preliminary data.</text>
</comment>